<feature type="compositionally biased region" description="Low complexity" evidence="1">
    <location>
        <begin position="243"/>
        <end position="256"/>
    </location>
</feature>
<feature type="compositionally biased region" description="Basic and acidic residues" evidence="1">
    <location>
        <begin position="530"/>
        <end position="542"/>
    </location>
</feature>
<feature type="compositionally biased region" description="Pro residues" evidence="1">
    <location>
        <begin position="413"/>
        <end position="450"/>
    </location>
</feature>
<accession>A0A5A8CL70</accession>
<proteinExistence type="predicted"/>
<name>A0A5A8CL70_CAFRO</name>
<feature type="compositionally biased region" description="Low complexity" evidence="1">
    <location>
        <begin position="470"/>
        <end position="493"/>
    </location>
</feature>
<feature type="compositionally biased region" description="Pro residues" evidence="1">
    <location>
        <begin position="459"/>
        <end position="469"/>
    </location>
</feature>
<keyword evidence="2" id="KW-1133">Transmembrane helix</keyword>
<comment type="caution">
    <text evidence="3">The sequence shown here is derived from an EMBL/GenBank/DDBJ whole genome shotgun (WGS) entry which is preliminary data.</text>
</comment>
<feature type="region of interest" description="Disordered" evidence="1">
    <location>
        <begin position="578"/>
        <end position="610"/>
    </location>
</feature>
<evidence type="ECO:0000256" key="1">
    <source>
        <dbReference type="SAM" id="MobiDB-lite"/>
    </source>
</evidence>
<protein>
    <submittedName>
        <fullName evidence="3">Uncharacterized protein</fullName>
    </submittedName>
</protein>
<evidence type="ECO:0000313" key="4">
    <source>
        <dbReference type="Proteomes" id="UP000323011"/>
    </source>
</evidence>
<feature type="transmembrane region" description="Helical" evidence="2">
    <location>
        <begin position="320"/>
        <end position="347"/>
    </location>
</feature>
<sequence>MLQGGSGEHGDHAVLDGIVVSVRAHVHGEFVDLAFRSTVPDAAMDSPAGRREAWRSPLGAFALDCDSSPERGDGSPQAGATLRVHGHPPTFQAGERAVGGVLSSATAPTPFLQPIGLVVPSGKAAAASVDGDAAARLAAALSGAAPPAPGANYSRAASFWLDVGSGHDWHLKRTSAHRGVSQRMWHWSRARNCRVVVVPPAEQQWLPATRIVPSCPASGRAALLETGALIDLHAEAAARGAAADAASEDGAGVEGEPAIDGSPSDAELRFRSASQASADRAGVCARAGASQPQCGANGPATPALEKIPDPLEMVMSLLKILMGVIMPILDGILSPVLSPILEVVITMMQEFIQPLLMGGGGTFISQLLGMAMAIAQMVMLQIQALIAATVGAALKAMSSAVSGMAGKLANLSPPSPPMPGMPPAPPVPAGSLPAPPAEPGQPASPSPSPSAPVGAVSPTPIPVKQPPPGRESSPSPAPSASLSPAPSGSASASPPAPSTSPANDRAPVAEGEPVPGWFGRAPSTPLDDEIVSRQRPASEDQKASLLQRAAALLRSAGTRSVSRGRAGLRGAQQHFASLAGDASGQASSSRGKASTAGRGEDEGDDIPHPDICLGGTCDGAAVLLQTGADPASHAAAAMAEHLVARKAEKEARKDPPPSENKGGGAPGGVSAKITEDVTPLIRDGLAEAALRFLPPQVVVMASASITESTTNVLGRWLAPRLHARFHRAMASPLRTRLSRTLSKGIARRIVADTHLALSRDLVQGLSRLLPLILAPATSELTNYRPERDYYCQICEATKGKGDLYCAWCPDPETGMTNAQMPQAQYYASFYGSYAAALHPTGVLPPGVDPKAK</sequence>
<reference evidence="3 4" key="1">
    <citation type="submission" date="2019-07" db="EMBL/GenBank/DDBJ databases">
        <title>Genomes of Cafeteria roenbergensis.</title>
        <authorList>
            <person name="Fischer M.G."/>
            <person name="Hackl T."/>
            <person name="Roman M."/>
        </authorList>
    </citation>
    <scope>NUCLEOTIDE SEQUENCE [LARGE SCALE GENOMIC DNA]</scope>
    <source>
        <strain evidence="3 4">BVI</strain>
    </source>
</reference>
<feature type="region of interest" description="Disordered" evidence="1">
    <location>
        <begin position="243"/>
        <end position="267"/>
    </location>
</feature>
<keyword evidence="4" id="KW-1185">Reference proteome</keyword>
<keyword evidence="2" id="KW-0812">Transmembrane</keyword>
<organism evidence="3 4">
    <name type="scientific">Cafeteria roenbergensis</name>
    <name type="common">Marine flagellate</name>
    <dbReference type="NCBI Taxonomy" id="33653"/>
    <lineage>
        <taxon>Eukaryota</taxon>
        <taxon>Sar</taxon>
        <taxon>Stramenopiles</taxon>
        <taxon>Bigyra</taxon>
        <taxon>Opalozoa</taxon>
        <taxon>Bicosoecida</taxon>
        <taxon>Cafeteriaceae</taxon>
        <taxon>Cafeteria</taxon>
    </lineage>
</organism>
<keyword evidence="2" id="KW-0472">Membrane</keyword>
<dbReference type="EMBL" id="VLTN01000014">
    <property type="protein sequence ID" value="KAA0153862.1"/>
    <property type="molecule type" value="Genomic_DNA"/>
</dbReference>
<evidence type="ECO:0000313" key="3">
    <source>
        <dbReference type="EMBL" id="KAA0153862.1"/>
    </source>
</evidence>
<gene>
    <name evidence="3" type="ORF">FNF29_02851</name>
</gene>
<feature type="compositionally biased region" description="Basic and acidic residues" evidence="1">
    <location>
        <begin position="646"/>
        <end position="656"/>
    </location>
</feature>
<evidence type="ECO:0000256" key="2">
    <source>
        <dbReference type="SAM" id="Phobius"/>
    </source>
</evidence>
<feature type="region of interest" description="Disordered" evidence="1">
    <location>
        <begin position="646"/>
        <end position="671"/>
    </location>
</feature>
<dbReference type="AlphaFoldDB" id="A0A5A8CL70"/>
<feature type="region of interest" description="Disordered" evidence="1">
    <location>
        <begin position="412"/>
        <end position="544"/>
    </location>
</feature>
<dbReference type="Proteomes" id="UP000323011">
    <property type="component" value="Unassembled WGS sequence"/>
</dbReference>